<organism evidence="1 2">
    <name type="scientific">Halosquirtibacter laminarini</name>
    <dbReference type="NCBI Taxonomy" id="3374600"/>
    <lineage>
        <taxon>Bacteria</taxon>
        <taxon>Pseudomonadati</taxon>
        <taxon>Bacteroidota</taxon>
        <taxon>Bacteroidia</taxon>
        <taxon>Marinilabiliales</taxon>
        <taxon>Prolixibacteraceae</taxon>
        <taxon>Halosquirtibacter</taxon>
    </lineage>
</organism>
<gene>
    <name evidence="1" type="ORF">K4L44_16715</name>
</gene>
<protein>
    <submittedName>
        <fullName evidence="1">LPP20 family lipoprotein</fullName>
    </submittedName>
</protein>
<dbReference type="Proteomes" id="UP000826212">
    <property type="component" value="Chromosome"/>
</dbReference>
<proteinExistence type="predicted"/>
<reference evidence="1" key="1">
    <citation type="submission" date="2021-08" db="EMBL/GenBank/DDBJ databases">
        <title>Novel anaerobic bacterium isolated from sea squirt in East Sea, Republic of Korea.</title>
        <authorList>
            <person name="Nguyen T.H."/>
            <person name="Li Z."/>
            <person name="Lee Y.-J."/>
            <person name="Ko J."/>
            <person name="Kim S.-G."/>
        </authorList>
    </citation>
    <scope>NUCLEOTIDE SEQUENCE</scope>
    <source>
        <strain evidence="1">KCTC 25031</strain>
    </source>
</reference>
<name>A0AC61NEW4_9BACT</name>
<keyword evidence="1" id="KW-0449">Lipoprotein</keyword>
<keyword evidence="2" id="KW-1185">Reference proteome</keyword>
<evidence type="ECO:0000313" key="2">
    <source>
        <dbReference type="Proteomes" id="UP000826212"/>
    </source>
</evidence>
<accession>A0AC61NEW4</accession>
<evidence type="ECO:0000313" key="1">
    <source>
        <dbReference type="EMBL" id="QZE14143.1"/>
    </source>
</evidence>
<sequence length="456" mass="51683">MSAYKSKNYIIWIGVLSFFLWSCAGTKKSVTPVEELPSWVTNPPVSSLYYVGIGSVEKTPYNQGDYRETARKSALSEISNAISVEVRSNTSLQQSDDQSGVSHHYQSNIITQSSHLLKGVELVNGWENDHVYWGYYRLSKQRYQEQLLQECEQVLVKVNMEIKSGDTASKQYKTELAISHWVRAISLYNTMKSEIESQGLGDALDQKVWSTISKEIASLKWQSPSGFRAKRGGVWDKSFRQFTLVGKDDQAVASVPVLFDLDGGNGLDYLENITDNYGESIAPVLYVKSTNKDMGLSVRIDMKRWVRKMTNDIDVRRRFCKLSVPQGKVSVVVLTPTVSLKPNGKGGSLKRFMEVWRSKVTEDHLLALTKQRADYQMMVRLNVITSKSSYGAITAEMVGRITVKDSRGVEKWNYAIDRCSGTSMNKEEAIAIAYKKLVQRVDYRAYPQMVKFLRLK</sequence>
<dbReference type="EMBL" id="CP081303">
    <property type="protein sequence ID" value="QZE14143.1"/>
    <property type="molecule type" value="Genomic_DNA"/>
</dbReference>